<reference evidence="1 2" key="1">
    <citation type="submission" date="2019-10" db="EMBL/GenBank/DDBJ databases">
        <title>Genomic and transcriptomic insights into the perfect genentic adaptation of a filamentous nitrogen-fixing cyanobacterium to rice fields.</title>
        <authorList>
            <person name="Chen Z."/>
        </authorList>
    </citation>
    <scope>NUCLEOTIDE SEQUENCE [LARGE SCALE GENOMIC DNA]</scope>
    <source>
        <strain evidence="1">CCNUC1</strain>
    </source>
</reference>
<accession>A0A5P8VRR9</accession>
<gene>
    <name evidence="1" type="ORF">GXM_00621</name>
</gene>
<keyword evidence="2" id="KW-1185">Reference proteome</keyword>
<evidence type="ECO:0000313" key="1">
    <source>
        <dbReference type="EMBL" id="QFS43148.1"/>
    </source>
</evidence>
<dbReference type="EMBL" id="CP045226">
    <property type="protein sequence ID" value="QFS43148.1"/>
    <property type="molecule type" value="Genomic_DNA"/>
</dbReference>
<evidence type="ECO:0000313" key="2">
    <source>
        <dbReference type="Proteomes" id="UP000326678"/>
    </source>
</evidence>
<protein>
    <submittedName>
        <fullName evidence="1">Uncharacterized protein</fullName>
    </submittedName>
</protein>
<sequence length="42" mass="4729">MLVGIWTEVIVNNFQDSTSTIPRIENKIKVGSLNYPLYKGCS</sequence>
<proteinExistence type="predicted"/>
<name>A0A5P8VRR9_9NOSO</name>
<dbReference type="KEGG" id="nsh:GXM_00621"/>
<dbReference type="Proteomes" id="UP000326678">
    <property type="component" value="Chromosome Gxm1"/>
</dbReference>
<organism evidence="1 2">
    <name type="scientific">Nostoc sphaeroides CCNUC1</name>
    <dbReference type="NCBI Taxonomy" id="2653204"/>
    <lineage>
        <taxon>Bacteria</taxon>
        <taxon>Bacillati</taxon>
        <taxon>Cyanobacteriota</taxon>
        <taxon>Cyanophyceae</taxon>
        <taxon>Nostocales</taxon>
        <taxon>Nostocaceae</taxon>
        <taxon>Nostoc</taxon>
    </lineage>
</organism>
<dbReference type="AlphaFoldDB" id="A0A5P8VRR9"/>